<organism evidence="1 2">
    <name type="scientific">Camelina sativa</name>
    <name type="common">False flax</name>
    <name type="synonym">Myagrum sativum</name>
    <dbReference type="NCBI Taxonomy" id="90675"/>
    <lineage>
        <taxon>Eukaryota</taxon>
        <taxon>Viridiplantae</taxon>
        <taxon>Streptophyta</taxon>
        <taxon>Embryophyta</taxon>
        <taxon>Tracheophyta</taxon>
        <taxon>Spermatophyta</taxon>
        <taxon>Magnoliopsida</taxon>
        <taxon>eudicotyledons</taxon>
        <taxon>Gunneridae</taxon>
        <taxon>Pentapetalae</taxon>
        <taxon>rosids</taxon>
        <taxon>malvids</taxon>
        <taxon>Brassicales</taxon>
        <taxon>Brassicaceae</taxon>
        <taxon>Camelineae</taxon>
        <taxon>Camelina</taxon>
    </lineage>
</organism>
<dbReference type="Proteomes" id="UP000694864">
    <property type="component" value="Chromosome 11"/>
</dbReference>
<dbReference type="Gene3D" id="1.25.10.10">
    <property type="entry name" value="Leucine-rich Repeat Variant"/>
    <property type="match status" value="1"/>
</dbReference>
<dbReference type="PANTHER" id="PTHR22100">
    <property type="entry name" value="WINGS APART-LIKE PROTEIN HOMOLOG"/>
    <property type="match status" value="1"/>
</dbReference>
<name>A0ABM0UH26_CAMSA</name>
<dbReference type="PANTHER" id="PTHR22100:SF13">
    <property type="entry name" value="WINGS APART-LIKE PROTEIN HOMOLOG"/>
    <property type="match status" value="1"/>
</dbReference>
<keyword evidence="1" id="KW-1185">Reference proteome</keyword>
<reference evidence="2" key="2">
    <citation type="submission" date="2025-08" db="UniProtKB">
        <authorList>
            <consortium name="RefSeq"/>
        </authorList>
    </citation>
    <scope>IDENTIFICATION</scope>
    <source>
        <tissue evidence="2">Leaf</tissue>
    </source>
</reference>
<gene>
    <name evidence="2" type="primary">LOC104724284</name>
</gene>
<accession>A0ABM0UH26</accession>
<protein>
    <submittedName>
        <fullName evidence="2">Uncharacterized protein LOC104724284 isoform X1</fullName>
    </submittedName>
</protein>
<sequence>MDLPLLHTFSLSSMYSIFIVTSSCITDRNSSPSTLSSIGGWQSVGNCSHMEKASLSKISFDDTSGTVKKAGGMFKEKLRKLGGLDAVFDVVMDCHAVMEDLLCNGKQVHDRRTIYIQFVYNLGFIQHLTMLRKTYLSTTIQDSFYTSPNDQLSSSDIYIKNILAAYGSIISITGSGQNFNNRCPSEESPECFYICHNF</sequence>
<dbReference type="InterPro" id="IPR039874">
    <property type="entry name" value="WAPL"/>
</dbReference>
<dbReference type="GeneID" id="104724284"/>
<dbReference type="RefSeq" id="XP_010441046.2">
    <property type="nucleotide sequence ID" value="XM_010442744.2"/>
</dbReference>
<proteinExistence type="predicted"/>
<reference evidence="1" key="1">
    <citation type="journal article" date="2014" name="Nat. Commun.">
        <title>The emerging biofuel crop Camelina sativa retains a highly undifferentiated hexaploid genome structure.</title>
        <authorList>
            <person name="Kagale S."/>
            <person name="Koh C."/>
            <person name="Nixon J."/>
            <person name="Bollina V."/>
            <person name="Clarke W.E."/>
            <person name="Tuteja R."/>
            <person name="Spillane C."/>
            <person name="Robinson S.J."/>
            <person name="Links M.G."/>
            <person name="Clarke C."/>
            <person name="Higgins E.E."/>
            <person name="Huebert T."/>
            <person name="Sharpe A.G."/>
            <person name="Parkin I.A."/>
        </authorList>
    </citation>
    <scope>NUCLEOTIDE SEQUENCE [LARGE SCALE GENOMIC DNA]</scope>
    <source>
        <strain evidence="1">cv. DH55</strain>
    </source>
</reference>
<dbReference type="InterPro" id="IPR011989">
    <property type="entry name" value="ARM-like"/>
</dbReference>
<evidence type="ECO:0000313" key="2">
    <source>
        <dbReference type="RefSeq" id="XP_010441046.2"/>
    </source>
</evidence>
<evidence type="ECO:0000313" key="1">
    <source>
        <dbReference type="Proteomes" id="UP000694864"/>
    </source>
</evidence>